<sequence length="274" mass="31809">MLKRPAAAGMSSSMGLAKKQRRTKPVVKDYMSLSKDDLISKKIHLEVVQLLMDLRGAYQQLQVEYRQTKQDLIDKEVEAEEYFEEFEKLKYELPDMEQLEVKIAKNEKLIDLLIKDNEDYKETCYDHKKENDELKILNEENARNIHGSRRKLRKQQAEQIQEVMRSAIGVQIKWAPSCKTSGKPWSYTCIVPSADVFYTLFNMDAAAELGAKKQWKQKKISINDFRDIVGKCFVNIRYNSWELVDKNVILRWDAGANSFTVSGKYGVSAMAYLE</sequence>
<accession>A0A4Z1JVB4</accession>
<dbReference type="Proteomes" id="UP000297229">
    <property type="component" value="Unassembled WGS sequence"/>
</dbReference>
<feature type="coiled-coil region" evidence="1">
    <location>
        <begin position="51"/>
        <end position="116"/>
    </location>
</feature>
<keyword evidence="1" id="KW-0175">Coiled coil</keyword>
<feature type="compositionally biased region" description="Low complexity" evidence="2">
    <location>
        <begin position="1"/>
        <end position="15"/>
    </location>
</feature>
<organism evidence="3 4">
    <name type="scientific">Botrytis elliptica</name>
    <dbReference type="NCBI Taxonomy" id="278938"/>
    <lineage>
        <taxon>Eukaryota</taxon>
        <taxon>Fungi</taxon>
        <taxon>Dikarya</taxon>
        <taxon>Ascomycota</taxon>
        <taxon>Pezizomycotina</taxon>
        <taxon>Leotiomycetes</taxon>
        <taxon>Helotiales</taxon>
        <taxon>Sclerotiniaceae</taxon>
        <taxon>Botrytis</taxon>
    </lineage>
</organism>
<comment type="caution">
    <text evidence="3">The sequence shown here is derived from an EMBL/GenBank/DDBJ whole genome shotgun (WGS) entry which is preliminary data.</text>
</comment>
<feature type="region of interest" description="Disordered" evidence="2">
    <location>
        <begin position="1"/>
        <end position="21"/>
    </location>
</feature>
<proteinExistence type="predicted"/>
<evidence type="ECO:0000313" key="4">
    <source>
        <dbReference type="Proteomes" id="UP000297229"/>
    </source>
</evidence>
<keyword evidence="4" id="KW-1185">Reference proteome</keyword>
<dbReference type="AlphaFoldDB" id="A0A4Z1JVB4"/>
<evidence type="ECO:0000313" key="3">
    <source>
        <dbReference type="EMBL" id="TGO77821.1"/>
    </source>
</evidence>
<name>A0A4Z1JVB4_9HELO</name>
<gene>
    <name evidence="3" type="ORF">BELL_0090g00230</name>
</gene>
<reference evidence="3 4" key="1">
    <citation type="submission" date="2017-12" db="EMBL/GenBank/DDBJ databases">
        <title>Comparative genomics of Botrytis spp.</title>
        <authorList>
            <person name="Valero-Jimenez C.A."/>
            <person name="Tapia P."/>
            <person name="Veloso J."/>
            <person name="Silva-Moreno E."/>
            <person name="Staats M."/>
            <person name="Valdes J.H."/>
            <person name="Van Kan J.A.L."/>
        </authorList>
    </citation>
    <scope>NUCLEOTIDE SEQUENCE [LARGE SCALE GENOMIC DNA]</scope>
    <source>
        <strain evidence="3 4">Be9601</strain>
    </source>
</reference>
<protein>
    <submittedName>
        <fullName evidence="3">Uncharacterized protein</fullName>
    </submittedName>
</protein>
<dbReference type="EMBL" id="PQXM01000090">
    <property type="protein sequence ID" value="TGO77821.1"/>
    <property type="molecule type" value="Genomic_DNA"/>
</dbReference>
<evidence type="ECO:0000256" key="1">
    <source>
        <dbReference type="SAM" id="Coils"/>
    </source>
</evidence>
<evidence type="ECO:0000256" key="2">
    <source>
        <dbReference type="SAM" id="MobiDB-lite"/>
    </source>
</evidence>